<protein>
    <submittedName>
        <fullName evidence="3">Uncharacterized protein</fullName>
    </submittedName>
</protein>
<dbReference type="Proteomes" id="UP000078116">
    <property type="component" value="Unassembled WGS sequence"/>
</dbReference>
<name>A0A1A9NF16_9BURK</name>
<keyword evidence="1" id="KW-0472">Membrane</keyword>
<reference evidence="4 5" key="1">
    <citation type="submission" date="2016-04" db="EMBL/GenBank/DDBJ databases">
        <title>Reclassification of Paraburkholderia panaciterrae (Farh et al. 2015) Dobritsa &amp; Samadpour 2016 as a later homotypic synonym of Paraburkholderia ginsengiterrae (Farh et al. 2015) Dobritsa &amp; Samadpour 2016.</title>
        <authorList>
            <person name="Dobritsa A.P."/>
            <person name="Kutumbaka K."/>
            <person name="Samadpour M."/>
        </authorList>
    </citation>
    <scope>NUCLEOTIDE SEQUENCE [LARGE SCALE GENOMIC DNA]</scope>
    <source>
        <strain evidence="3 5">DCY85</strain>
        <strain evidence="2 4">DCY85-1</strain>
    </source>
</reference>
<evidence type="ECO:0000313" key="5">
    <source>
        <dbReference type="Proteomes" id="UP000078116"/>
    </source>
</evidence>
<feature type="transmembrane region" description="Helical" evidence="1">
    <location>
        <begin position="21"/>
        <end position="46"/>
    </location>
</feature>
<comment type="caution">
    <text evidence="3">The sequence shown here is derived from an EMBL/GenBank/DDBJ whole genome shotgun (WGS) entry which is preliminary data.</text>
</comment>
<evidence type="ECO:0000313" key="2">
    <source>
        <dbReference type="EMBL" id="OAJ63781.1"/>
    </source>
</evidence>
<feature type="transmembrane region" description="Helical" evidence="1">
    <location>
        <begin position="137"/>
        <end position="158"/>
    </location>
</feature>
<proteinExistence type="predicted"/>
<keyword evidence="1" id="KW-1133">Transmembrane helix</keyword>
<evidence type="ECO:0000256" key="1">
    <source>
        <dbReference type="SAM" id="Phobius"/>
    </source>
</evidence>
<keyword evidence="1" id="KW-0812">Transmembrane</keyword>
<dbReference type="OrthoDB" id="9134658at2"/>
<dbReference type="EMBL" id="LXKA01000055">
    <property type="protein sequence ID" value="OAJ65143.1"/>
    <property type="molecule type" value="Genomic_DNA"/>
</dbReference>
<dbReference type="Proteomes" id="UP000077961">
    <property type="component" value="Unassembled WGS sequence"/>
</dbReference>
<sequence length="179" mass="19469">MYKLFAGGRSADSGIVARLGCAFAASAIAIAVNTALLSVADFFHLVTARGGLLSLLLREARRYVSVSPVYQTYGFQQAFHVAVGIVMGIVYAILFARLRGSAWKKGVTYGVLIWLVNACIVLPAIHQGVAGYRVLSVGGMLYFACAHMVFFLLCAVLYERFCYEFSTRNHEPGQTGERA</sequence>
<evidence type="ECO:0000313" key="3">
    <source>
        <dbReference type="EMBL" id="OAJ65143.1"/>
    </source>
</evidence>
<accession>A0A1A9NF16</accession>
<evidence type="ECO:0000313" key="4">
    <source>
        <dbReference type="Proteomes" id="UP000077961"/>
    </source>
</evidence>
<organism evidence="3 5">
    <name type="scientific">Paraburkholderia ginsengiterrae</name>
    <dbReference type="NCBI Taxonomy" id="1462993"/>
    <lineage>
        <taxon>Bacteria</taxon>
        <taxon>Pseudomonadati</taxon>
        <taxon>Pseudomonadota</taxon>
        <taxon>Betaproteobacteria</taxon>
        <taxon>Burkholderiales</taxon>
        <taxon>Burkholderiaceae</taxon>
        <taxon>Paraburkholderia</taxon>
    </lineage>
</organism>
<dbReference type="STRING" id="1462993.A6V36_17355"/>
<keyword evidence="4" id="KW-1185">Reference proteome</keyword>
<gene>
    <name evidence="2" type="ORF">A6V36_17355</name>
    <name evidence="3" type="ORF">A6V37_15785</name>
</gene>
<feature type="transmembrane region" description="Helical" evidence="1">
    <location>
        <begin position="77"/>
        <end position="95"/>
    </location>
</feature>
<dbReference type="RefSeq" id="WP_064264887.1">
    <property type="nucleotide sequence ID" value="NZ_LXJZ01000009.1"/>
</dbReference>
<dbReference type="EMBL" id="LXJZ01000009">
    <property type="protein sequence ID" value="OAJ63781.1"/>
    <property type="molecule type" value="Genomic_DNA"/>
</dbReference>
<feature type="transmembrane region" description="Helical" evidence="1">
    <location>
        <begin position="107"/>
        <end position="125"/>
    </location>
</feature>
<dbReference type="AlphaFoldDB" id="A0A1A9NF16"/>